<comment type="caution">
    <text evidence="1">The sequence shown here is derived from an EMBL/GenBank/DDBJ whole genome shotgun (WGS) entry which is preliminary data.</text>
</comment>
<evidence type="ECO:0000313" key="2">
    <source>
        <dbReference type="Proteomes" id="UP000712600"/>
    </source>
</evidence>
<dbReference type="EMBL" id="QGKX02000996">
    <property type="protein sequence ID" value="KAF3555213.1"/>
    <property type="molecule type" value="Genomic_DNA"/>
</dbReference>
<protein>
    <submittedName>
        <fullName evidence="1">Uncharacterized protein</fullName>
    </submittedName>
</protein>
<name>A0A8S9QRV2_BRACR</name>
<proteinExistence type="predicted"/>
<accession>A0A8S9QRV2</accession>
<reference evidence="1" key="1">
    <citation type="submission" date="2019-12" db="EMBL/GenBank/DDBJ databases">
        <title>Genome sequencing and annotation of Brassica cretica.</title>
        <authorList>
            <person name="Studholme D.J."/>
            <person name="Sarris P."/>
        </authorList>
    </citation>
    <scope>NUCLEOTIDE SEQUENCE</scope>
    <source>
        <strain evidence="1">PFS-109/04</strain>
        <tissue evidence="1">Leaf</tissue>
    </source>
</reference>
<sequence>MNSPTKDPWIFISGPEAVYNPEVFKNPKVVLNPEVTFGPRGPGIFSGPGDCMRTRSLLITWTVLRLSRQDCYRYLLGFRILPLRNWPLSSSFAVFYFCRKSLTGLEGAGVGVMTQVPGLRCFPRLEK</sequence>
<organism evidence="1 2">
    <name type="scientific">Brassica cretica</name>
    <name type="common">Mustard</name>
    <dbReference type="NCBI Taxonomy" id="69181"/>
    <lineage>
        <taxon>Eukaryota</taxon>
        <taxon>Viridiplantae</taxon>
        <taxon>Streptophyta</taxon>
        <taxon>Embryophyta</taxon>
        <taxon>Tracheophyta</taxon>
        <taxon>Spermatophyta</taxon>
        <taxon>Magnoliopsida</taxon>
        <taxon>eudicotyledons</taxon>
        <taxon>Gunneridae</taxon>
        <taxon>Pentapetalae</taxon>
        <taxon>rosids</taxon>
        <taxon>malvids</taxon>
        <taxon>Brassicales</taxon>
        <taxon>Brassicaceae</taxon>
        <taxon>Brassiceae</taxon>
        <taxon>Brassica</taxon>
    </lineage>
</organism>
<evidence type="ECO:0000313" key="1">
    <source>
        <dbReference type="EMBL" id="KAF3555213.1"/>
    </source>
</evidence>
<dbReference type="AlphaFoldDB" id="A0A8S9QRV2"/>
<gene>
    <name evidence="1" type="ORF">F2Q69_00012601</name>
</gene>
<dbReference type="Proteomes" id="UP000712600">
    <property type="component" value="Unassembled WGS sequence"/>
</dbReference>